<dbReference type="GO" id="GO:0000981">
    <property type="term" value="F:DNA-binding transcription factor activity, RNA polymerase II-specific"/>
    <property type="evidence" value="ECO:0007669"/>
    <property type="project" value="TreeGrafter"/>
</dbReference>
<dbReference type="EMBL" id="JAFBMS010002609">
    <property type="protein sequence ID" value="KAG9328166.1"/>
    <property type="molecule type" value="Genomic_DNA"/>
</dbReference>
<dbReference type="InterPro" id="IPR000451">
    <property type="entry name" value="NFkB/Dor"/>
</dbReference>
<dbReference type="PROSITE" id="PS01204">
    <property type="entry name" value="REL_1"/>
    <property type="match status" value="1"/>
</dbReference>
<dbReference type="OrthoDB" id="7881762at2759"/>
<name>A0A8T2MKR2_9TELE</name>
<proteinExistence type="predicted"/>
<dbReference type="GO" id="GO:0005634">
    <property type="term" value="C:nucleus"/>
    <property type="evidence" value="ECO:0007669"/>
    <property type="project" value="TreeGrafter"/>
</dbReference>
<dbReference type="InterPro" id="IPR030492">
    <property type="entry name" value="RHD_CS"/>
</dbReference>
<dbReference type="GO" id="GO:0038061">
    <property type="term" value="P:non-canonical NF-kappaB signal transduction"/>
    <property type="evidence" value="ECO:0007669"/>
    <property type="project" value="TreeGrafter"/>
</dbReference>
<dbReference type="GO" id="GO:0034097">
    <property type="term" value="P:response to cytokine"/>
    <property type="evidence" value="ECO:0007669"/>
    <property type="project" value="TreeGrafter"/>
</dbReference>
<evidence type="ECO:0000313" key="2">
    <source>
        <dbReference type="EMBL" id="KAG9328166.1"/>
    </source>
</evidence>
<evidence type="ECO:0000313" key="3">
    <source>
        <dbReference type="Proteomes" id="UP000824540"/>
    </source>
</evidence>
<dbReference type="GO" id="GO:0006954">
    <property type="term" value="P:inflammatory response"/>
    <property type="evidence" value="ECO:0007669"/>
    <property type="project" value="TreeGrafter"/>
</dbReference>
<dbReference type="GO" id="GO:0045944">
    <property type="term" value="P:positive regulation of transcription by RNA polymerase II"/>
    <property type="evidence" value="ECO:0007669"/>
    <property type="project" value="TreeGrafter"/>
</dbReference>
<dbReference type="Gene3D" id="2.60.40.340">
    <property type="entry name" value="Rel homology domain (RHD), DNA-binding domain"/>
    <property type="match status" value="1"/>
</dbReference>
<accession>A0A8T2MKR2</accession>
<reference evidence="2" key="1">
    <citation type="thesis" date="2021" institute="BYU ScholarsArchive" country="Provo, UT, USA">
        <title>Applications of and Algorithms for Genome Assembly and Genomic Analyses with an Emphasis on Marine Teleosts.</title>
        <authorList>
            <person name="Pickett B.D."/>
        </authorList>
    </citation>
    <scope>NUCLEOTIDE SEQUENCE</scope>
    <source>
        <strain evidence="2">HI-2016</strain>
    </source>
</reference>
<feature type="domain" description="RHD" evidence="1">
    <location>
        <begin position="110"/>
        <end position="152"/>
    </location>
</feature>
<feature type="non-terminal residue" evidence="2">
    <location>
        <position position="152"/>
    </location>
</feature>
<protein>
    <recommendedName>
        <fullName evidence="1">RHD domain-containing protein</fullName>
    </recommendedName>
</protein>
<dbReference type="InterPro" id="IPR008967">
    <property type="entry name" value="p53-like_TF_DNA-bd_sf"/>
</dbReference>
<dbReference type="InterPro" id="IPR011539">
    <property type="entry name" value="RHD_DNA_bind_dom"/>
</dbReference>
<dbReference type="GO" id="GO:0033554">
    <property type="term" value="P:cellular response to stress"/>
    <property type="evidence" value="ECO:0007669"/>
    <property type="project" value="TreeGrafter"/>
</dbReference>
<dbReference type="GO" id="GO:0000978">
    <property type="term" value="F:RNA polymerase II cis-regulatory region sequence-specific DNA binding"/>
    <property type="evidence" value="ECO:0007669"/>
    <property type="project" value="TreeGrafter"/>
</dbReference>
<dbReference type="AlphaFoldDB" id="A0A8T2MKR2"/>
<dbReference type="GO" id="GO:0045087">
    <property type="term" value="P:innate immune response"/>
    <property type="evidence" value="ECO:0007669"/>
    <property type="project" value="TreeGrafter"/>
</dbReference>
<dbReference type="PANTHER" id="PTHR24169:SF18">
    <property type="entry name" value="TRANSCRIPTION FACTOR RELB"/>
    <property type="match status" value="1"/>
</dbReference>
<dbReference type="SUPFAM" id="SSF49417">
    <property type="entry name" value="p53-like transcription factors"/>
    <property type="match status" value="1"/>
</dbReference>
<dbReference type="GO" id="GO:0005737">
    <property type="term" value="C:cytoplasm"/>
    <property type="evidence" value="ECO:0007669"/>
    <property type="project" value="InterPro"/>
</dbReference>
<dbReference type="PROSITE" id="PS50254">
    <property type="entry name" value="REL_2"/>
    <property type="match status" value="1"/>
</dbReference>
<organism evidence="2 3">
    <name type="scientific">Albula glossodonta</name>
    <name type="common">roundjaw bonefish</name>
    <dbReference type="NCBI Taxonomy" id="121402"/>
    <lineage>
        <taxon>Eukaryota</taxon>
        <taxon>Metazoa</taxon>
        <taxon>Chordata</taxon>
        <taxon>Craniata</taxon>
        <taxon>Vertebrata</taxon>
        <taxon>Euteleostomi</taxon>
        <taxon>Actinopterygii</taxon>
        <taxon>Neopterygii</taxon>
        <taxon>Teleostei</taxon>
        <taxon>Albuliformes</taxon>
        <taxon>Albulidae</taxon>
        <taxon>Albula</taxon>
    </lineage>
</organism>
<sequence>MTSAEAPRPVSPPLRDEEILSSPLTQDMLQTLPGPPLQPSPLLITQTFPGTSPSMLVARGSAPQVTLPSVSVAQLGSATAAQVTLPSVSVPQLGSATAAQVSDQVRKKVLVVVEQPRERGMRFRYKCEGRSAGSIPGASSTDKCKRLPTIEV</sequence>
<dbReference type="Proteomes" id="UP000824540">
    <property type="component" value="Unassembled WGS sequence"/>
</dbReference>
<comment type="caution">
    <text evidence="2">The sequence shown here is derived from an EMBL/GenBank/DDBJ whole genome shotgun (WGS) entry which is preliminary data.</text>
</comment>
<dbReference type="Pfam" id="PF00554">
    <property type="entry name" value="RHD_DNA_bind"/>
    <property type="match status" value="1"/>
</dbReference>
<keyword evidence="3" id="KW-1185">Reference proteome</keyword>
<dbReference type="PANTHER" id="PTHR24169">
    <property type="entry name" value="NUCLEAR FACTOR NF-KAPPA-B PROTEIN"/>
    <property type="match status" value="1"/>
</dbReference>
<dbReference type="InterPro" id="IPR037059">
    <property type="entry name" value="RHD_DNA_bind_dom_sf"/>
</dbReference>
<gene>
    <name evidence="2" type="ORF">JZ751_016163</name>
</gene>
<evidence type="ECO:0000259" key="1">
    <source>
        <dbReference type="PROSITE" id="PS50254"/>
    </source>
</evidence>
<dbReference type="GO" id="GO:0007249">
    <property type="term" value="P:canonical NF-kappaB signal transduction"/>
    <property type="evidence" value="ECO:0007669"/>
    <property type="project" value="TreeGrafter"/>
</dbReference>